<dbReference type="Gene3D" id="3.40.50.150">
    <property type="entry name" value="Vaccinia Virus protein VP39"/>
    <property type="match status" value="1"/>
</dbReference>
<name>A0A1Q9LP26_9PSEU</name>
<dbReference type="EMBL" id="MKQR01000009">
    <property type="protein sequence ID" value="OLR93761.1"/>
    <property type="molecule type" value="Genomic_DNA"/>
</dbReference>
<dbReference type="InterPro" id="IPR007848">
    <property type="entry name" value="Small_mtfrase_dom"/>
</dbReference>
<dbReference type="Proteomes" id="UP000186040">
    <property type="component" value="Unassembled WGS sequence"/>
</dbReference>
<gene>
    <name evidence="2" type="ORF">BJP25_16065</name>
</gene>
<dbReference type="CDD" id="cd02440">
    <property type="entry name" value="AdoMet_MTases"/>
    <property type="match status" value="1"/>
</dbReference>
<evidence type="ECO:0000313" key="3">
    <source>
        <dbReference type="Proteomes" id="UP000186040"/>
    </source>
</evidence>
<sequence length="259" mass="27186">MPCGRRATGADPVDIVSRLRAAGCVFAEEEAALLSEAPADALDALVERRVAGEPLEHLLGWVLFDGLRVPLDPGVFIPRQRTEFLVELAAPLLSAGSVALDLCCGCGAVGAALLARVPGLVLHAADIDPAAVACASRSLPDVHLGSLFDALPDDLRGTLDVIAVNAPYVPTGSIALMPREARDHEPLLALDGGADGVRYHREIAEAAPRWLRPGGHLLIETSQSQAPLTMAAFTAAGFASRLHEDDDRYATVVSGQLRS</sequence>
<dbReference type="OrthoDB" id="9800643at2"/>
<dbReference type="GO" id="GO:0008168">
    <property type="term" value="F:methyltransferase activity"/>
    <property type="evidence" value="ECO:0007669"/>
    <property type="project" value="InterPro"/>
</dbReference>
<evidence type="ECO:0000259" key="1">
    <source>
        <dbReference type="Pfam" id="PF05175"/>
    </source>
</evidence>
<dbReference type="SUPFAM" id="SSF53335">
    <property type="entry name" value="S-adenosyl-L-methionine-dependent methyltransferases"/>
    <property type="match status" value="1"/>
</dbReference>
<feature type="domain" description="Methyltransferase small" evidence="1">
    <location>
        <begin position="82"/>
        <end position="168"/>
    </location>
</feature>
<dbReference type="STRING" id="1193682.BJP25_16065"/>
<keyword evidence="3" id="KW-1185">Reference proteome</keyword>
<dbReference type="InterPro" id="IPR029063">
    <property type="entry name" value="SAM-dependent_MTases_sf"/>
</dbReference>
<dbReference type="Pfam" id="PF05175">
    <property type="entry name" value="MTS"/>
    <property type="match status" value="1"/>
</dbReference>
<dbReference type="InterPro" id="IPR050320">
    <property type="entry name" value="N5-glutamine_MTase"/>
</dbReference>
<comment type="caution">
    <text evidence="2">The sequence shown here is derived from an EMBL/GenBank/DDBJ whole genome shotgun (WGS) entry which is preliminary data.</text>
</comment>
<accession>A0A1Q9LP26</accession>
<dbReference type="PANTHER" id="PTHR18895:SF74">
    <property type="entry name" value="MTRF1L RELEASE FACTOR GLUTAMINE METHYLTRANSFERASE"/>
    <property type="match status" value="1"/>
</dbReference>
<dbReference type="NCBIfam" id="TIGR03704">
    <property type="entry name" value="PrmC_rel_meth"/>
    <property type="match status" value="1"/>
</dbReference>
<reference evidence="2 3" key="1">
    <citation type="submission" date="2016-10" db="EMBL/GenBank/DDBJ databases">
        <title>The Draft Genome Sequence of Actinokineospora bangkokensis 44EHWT reveals the biosynthetic pathway of antifungal compounds Thailandins with unusual extender unit butylmalonyl-CoA.</title>
        <authorList>
            <person name="Greule A."/>
            <person name="Intra B."/>
            <person name="Flemming S."/>
            <person name="Rommel M.G."/>
            <person name="Panbangred W."/>
            <person name="Bechthold A."/>
        </authorList>
    </citation>
    <scope>NUCLEOTIDE SEQUENCE [LARGE SCALE GENOMIC DNA]</scope>
    <source>
        <strain evidence="2 3">44EHW</strain>
    </source>
</reference>
<dbReference type="InterPro" id="IPR022446">
    <property type="entry name" value="MeTrfrase_put"/>
</dbReference>
<proteinExistence type="predicted"/>
<protein>
    <recommendedName>
        <fullName evidence="1">Methyltransferase small domain-containing protein</fullName>
    </recommendedName>
</protein>
<dbReference type="AlphaFoldDB" id="A0A1Q9LP26"/>
<evidence type="ECO:0000313" key="2">
    <source>
        <dbReference type="EMBL" id="OLR93761.1"/>
    </source>
</evidence>
<organism evidence="2 3">
    <name type="scientific">Actinokineospora bangkokensis</name>
    <dbReference type="NCBI Taxonomy" id="1193682"/>
    <lineage>
        <taxon>Bacteria</taxon>
        <taxon>Bacillati</taxon>
        <taxon>Actinomycetota</taxon>
        <taxon>Actinomycetes</taxon>
        <taxon>Pseudonocardiales</taxon>
        <taxon>Pseudonocardiaceae</taxon>
        <taxon>Actinokineospora</taxon>
    </lineage>
</organism>
<dbReference type="PANTHER" id="PTHR18895">
    <property type="entry name" value="HEMK METHYLTRANSFERASE"/>
    <property type="match status" value="1"/>
</dbReference>